<dbReference type="Gene3D" id="1.10.10.10">
    <property type="entry name" value="Winged helix-like DNA-binding domain superfamily/Winged helix DNA-binding domain"/>
    <property type="match status" value="1"/>
</dbReference>
<evidence type="ECO:0000313" key="3">
    <source>
        <dbReference type="EMBL" id="AXH96544.1"/>
    </source>
</evidence>
<dbReference type="OrthoDB" id="9803139at2"/>
<dbReference type="InterPro" id="IPR000795">
    <property type="entry name" value="T_Tr_GTP-bd_dom"/>
</dbReference>
<accession>A0A345NND6</accession>
<dbReference type="SUPFAM" id="SSF52540">
    <property type="entry name" value="P-loop containing nucleoside triphosphate hydrolases"/>
    <property type="match status" value="1"/>
</dbReference>
<dbReference type="Pfam" id="PF00009">
    <property type="entry name" value="GTP_EFTU"/>
    <property type="match status" value="1"/>
</dbReference>
<dbReference type="GO" id="GO:0003723">
    <property type="term" value="F:RNA binding"/>
    <property type="evidence" value="ECO:0007669"/>
    <property type="project" value="InterPro"/>
</dbReference>
<dbReference type="PROSITE" id="PS51722">
    <property type="entry name" value="G_TR_2"/>
    <property type="match status" value="1"/>
</dbReference>
<dbReference type="KEGG" id="orn:DV701_10790"/>
<dbReference type="AlphaFoldDB" id="A0A345NND6"/>
<dbReference type="GO" id="GO:0001514">
    <property type="term" value="P:selenocysteine incorporation"/>
    <property type="evidence" value="ECO:0007669"/>
    <property type="project" value="InterPro"/>
</dbReference>
<dbReference type="GO" id="GO:0005829">
    <property type="term" value="C:cytosol"/>
    <property type="evidence" value="ECO:0007669"/>
    <property type="project" value="TreeGrafter"/>
</dbReference>
<dbReference type="InterPro" id="IPR015191">
    <property type="entry name" value="SelB_WHD4"/>
</dbReference>
<gene>
    <name evidence="3" type="ORF">DV701_10790</name>
</gene>
<dbReference type="EMBL" id="CP031229">
    <property type="protein sequence ID" value="AXH96544.1"/>
    <property type="molecule type" value="Genomic_DNA"/>
</dbReference>
<evidence type="ECO:0000313" key="4">
    <source>
        <dbReference type="Proteomes" id="UP000253790"/>
    </source>
</evidence>
<evidence type="ECO:0000256" key="1">
    <source>
        <dbReference type="ARBA" id="ARBA00023134"/>
    </source>
</evidence>
<evidence type="ECO:0000259" key="2">
    <source>
        <dbReference type="PROSITE" id="PS51722"/>
    </source>
</evidence>
<dbReference type="SUPFAM" id="SSF50447">
    <property type="entry name" value="Translation proteins"/>
    <property type="match status" value="1"/>
</dbReference>
<dbReference type="GO" id="GO:0005525">
    <property type="term" value="F:GTP binding"/>
    <property type="evidence" value="ECO:0007669"/>
    <property type="project" value="UniProtKB-KW"/>
</dbReference>
<dbReference type="Pfam" id="PF09107">
    <property type="entry name" value="WHD_3rd_SelB"/>
    <property type="match status" value="1"/>
</dbReference>
<keyword evidence="3" id="KW-0648">Protein biosynthesis</keyword>
<dbReference type="Gene3D" id="3.40.50.300">
    <property type="entry name" value="P-loop containing nucleotide triphosphate hydrolases"/>
    <property type="match status" value="1"/>
</dbReference>
<dbReference type="InterPro" id="IPR050055">
    <property type="entry name" value="EF-Tu_GTPase"/>
</dbReference>
<protein>
    <submittedName>
        <fullName evidence="3">Translation elongation factor</fullName>
    </submittedName>
</protein>
<dbReference type="CDD" id="cd04171">
    <property type="entry name" value="SelB"/>
    <property type="match status" value="1"/>
</dbReference>
<dbReference type="Gene3D" id="2.40.30.10">
    <property type="entry name" value="Translation factors"/>
    <property type="match status" value="1"/>
</dbReference>
<keyword evidence="3" id="KW-0251">Elongation factor</keyword>
<dbReference type="InterPro" id="IPR027417">
    <property type="entry name" value="P-loop_NTPase"/>
</dbReference>
<dbReference type="PANTHER" id="PTHR43721:SF22">
    <property type="entry name" value="ELONGATION FACTOR TU, MITOCHONDRIAL"/>
    <property type="match status" value="1"/>
</dbReference>
<reference evidence="3 4" key="1">
    <citation type="submission" date="2018-07" db="EMBL/GenBank/DDBJ databases">
        <title>Complete genome sequencing of Ornithinimicrobium sp. AMA3305.</title>
        <authorList>
            <person name="Bae J.-W."/>
        </authorList>
    </citation>
    <scope>NUCLEOTIDE SEQUENCE [LARGE SCALE GENOMIC DNA]</scope>
    <source>
        <strain evidence="3 4">AMA3305</strain>
    </source>
</reference>
<dbReference type="PANTHER" id="PTHR43721">
    <property type="entry name" value="ELONGATION FACTOR TU-RELATED"/>
    <property type="match status" value="1"/>
</dbReference>
<name>A0A345NND6_9MICO</name>
<dbReference type="RefSeq" id="WP_114928309.1">
    <property type="nucleotide sequence ID" value="NZ_CP031229.1"/>
</dbReference>
<keyword evidence="1" id="KW-0547">Nucleotide-binding</keyword>
<feature type="domain" description="Tr-type G" evidence="2">
    <location>
        <begin position="1"/>
        <end position="171"/>
    </location>
</feature>
<dbReference type="Proteomes" id="UP000253790">
    <property type="component" value="Chromosome"/>
</dbReference>
<sequence>MRRVLATAGHVDHGKSALVRALTGRDPDRLAAERARGLTIELGFAWTSLPGGAEVALVDVPGHQRFVGTTLAGLGPAPAVLFVVAADQGWQAQSTEHLAVVRALGITDGLLVLTRADLADPQRSAQVGAEAARRLAGAGLEVPSCTVSARTGQGMDGLRVALAELVARLPEPDAGAPVRLWCDRSFTVAGSGTVVTGTLGAGTLHTGDVLELLPAGGRREVVVRGLHSGDVAHEVVGPVSRVAANLRRTGTGDVGRGSVLVTPGAFAVARVLDVALTPEDLGVAVPAGVQRAAAHDRTPPEQVVLHVGTADQPVRCRPLGDAHARLTLPEDLPWRVGDRAVLRDPGSRRVWALRVLDVDPLPLRRRGAARHRAEDLAAATTTGEDAGSRAVSRGLADLRVRSRSAEHPDVLRRLGLGRPTSAVHVGGWWVDEDALRAWADRLAGGVRGHRKEHPLSAGVPVAEAVHLLDLPPHLRAAAAGGTLAPDLAPPGGALVRAAVELADLAVDGGRVHPRGAAGLGAAEAGVAQVERRLRQDPFAAPEREDLARLGLGPAELAAAARLGRLLRVTDDIVLLPDGPARAMRELAALEQPFTLSAARQALGTTRRVAVPLLEHLDTRGWTRRVDGRLREVVR</sequence>
<keyword evidence="1" id="KW-0342">GTP-binding</keyword>
<dbReference type="InterPro" id="IPR009000">
    <property type="entry name" value="Transl_B-barrel_sf"/>
</dbReference>
<proteinExistence type="predicted"/>
<dbReference type="GO" id="GO:0003924">
    <property type="term" value="F:GTPase activity"/>
    <property type="evidence" value="ECO:0007669"/>
    <property type="project" value="InterPro"/>
</dbReference>
<dbReference type="SUPFAM" id="SSF46785">
    <property type="entry name" value="Winged helix' DNA-binding domain"/>
    <property type="match status" value="1"/>
</dbReference>
<keyword evidence="4" id="KW-1185">Reference proteome</keyword>
<dbReference type="GO" id="GO:0003746">
    <property type="term" value="F:translation elongation factor activity"/>
    <property type="evidence" value="ECO:0007669"/>
    <property type="project" value="UniProtKB-KW"/>
</dbReference>
<dbReference type="InterPro" id="IPR036388">
    <property type="entry name" value="WH-like_DNA-bd_sf"/>
</dbReference>
<organism evidence="3 4">
    <name type="scientific">Ornithinimicrobium avium</name>
    <dbReference type="NCBI Taxonomy" id="2283195"/>
    <lineage>
        <taxon>Bacteria</taxon>
        <taxon>Bacillati</taxon>
        <taxon>Actinomycetota</taxon>
        <taxon>Actinomycetes</taxon>
        <taxon>Micrococcales</taxon>
        <taxon>Ornithinimicrobiaceae</taxon>
        <taxon>Ornithinimicrobium</taxon>
    </lineage>
</organism>
<dbReference type="InterPro" id="IPR036390">
    <property type="entry name" value="WH_DNA-bd_sf"/>
</dbReference>